<keyword evidence="5" id="KW-0862">Zinc</keyword>
<dbReference type="Gene3D" id="3.40.630.10">
    <property type="entry name" value="Zn peptidases"/>
    <property type="match status" value="1"/>
</dbReference>
<dbReference type="GeneID" id="112058042"/>
<evidence type="ECO:0000256" key="1">
    <source>
        <dbReference type="ARBA" id="ARBA00001947"/>
    </source>
</evidence>
<keyword evidence="3" id="KW-0645">Protease</keyword>
<reference evidence="10" key="1">
    <citation type="submission" date="2025-08" db="UniProtKB">
        <authorList>
            <consortium name="RefSeq"/>
        </authorList>
    </citation>
    <scope>IDENTIFICATION</scope>
</reference>
<evidence type="ECO:0000256" key="4">
    <source>
        <dbReference type="ARBA" id="ARBA00022801"/>
    </source>
</evidence>
<dbReference type="Proteomes" id="UP001652582">
    <property type="component" value="Chromosome 20"/>
</dbReference>
<dbReference type="InterPro" id="IPR000834">
    <property type="entry name" value="Peptidase_M14"/>
</dbReference>
<sequence>MTKLDNLQEDTTVIKLKEPEESDEDYLSAYSIKKQLQDIIQKIPDVNVTLTVIGRTKSYLDIVLLKITKAKDAYFKANEKYVDEKPEKKIIFIVHGLSVMGIQTLPCLSTATSFLKLLEYYLQYLDIFDIFLIPMANPDGYAKSKVPTSVWNKNAAPQTDCIGVALDRNFDVAWSNNSTISSCNQEYPGQMSFSEEESQAIRDIFHKYNHKIAAYLNVHAGTYGSETFKGDAVLYPHGYTDAITDEDKFIDLKGEIDEAIRNASFQVYSVTVDTLYNWYGRVNGASVDYASTIYGIPFALELVMQPYDDEDVSGDNVTFSDSALTQVWGRIIDVIFKFVSKSFEKDNETR</sequence>
<evidence type="ECO:0000313" key="9">
    <source>
        <dbReference type="Proteomes" id="UP001652582"/>
    </source>
</evidence>
<name>A0ABM3LXV9_BICAN</name>
<evidence type="ECO:0000313" key="10">
    <source>
        <dbReference type="RefSeq" id="XP_052743909.1"/>
    </source>
</evidence>
<comment type="caution">
    <text evidence="7">Lacks conserved residue(s) required for the propagation of feature annotation.</text>
</comment>
<dbReference type="SUPFAM" id="SSF53187">
    <property type="entry name" value="Zn-dependent exopeptidases"/>
    <property type="match status" value="1"/>
</dbReference>
<evidence type="ECO:0000256" key="5">
    <source>
        <dbReference type="ARBA" id="ARBA00022833"/>
    </source>
</evidence>
<keyword evidence="4" id="KW-0378">Hydrolase</keyword>
<dbReference type="RefSeq" id="XP_052743909.1">
    <property type="nucleotide sequence ID" value="XM_052887949.1"/>
</dbReference>
<gene>
    <name evidence="10" type="primary">LOC112058042</name>
</gene>
<organism evidence="9 10">
    <name type="scientific">Bicyclus anynana</name>
    <name type="common">Squinting bush brown butterfly</name>
    <dbReference type="NCBI Taxonomy" id="110368"/>
    <lineage>
        <taxon>Eukaryota</taxon>
        <taxon>Metazoa</taxon>
        <taxon>Ecdysozoa</taxon>
        <taxon>Arthropoda</taxon>
        <taxon>Hexapoda</taxon>
        <taxon>Insecta</taxon>
        <taxon>Pterygota</taxon>
        <taxon>Neoptera</taxon>
        <taxon>Endopterygota</taxon>
        <taxon>Lepidoptera</taxon>
        <taxon>Glossata</taxon>
        <taxon>Ditrysia</taxon>
        <taxon>Papilionoidea</taxon>
        <taxon>Nymphalidae</taxon>
        <taxon>Satyrinae</taxon>
        <taxon>Satyrini</taxon>
        <taxon>Mycalesina</taxon>
        <taxon>Bicyclus</taxon>
    </lineage>
</organism>
<dbReference type="PROSITE" id="PS52035">
    <property type="entry name" value="PEPTIDASE_M14"/>
    <property type="match status" value="1"/>
</dbReference>
<evidence type="ECO:0000256" key="6">
    <source>
        <dbReference type="ARBA" id="ARBA00023049"/>
    </source>
</evidence>
<evidence type="ECO:0000256" key="7">
    <source>
        <dbReference type="PROSITE-ProRule" id="PRU01379"/>
    </source>
</evidence>
<accession>A0ABM3LXV9</accession>
<keyword evidence="9" id="KW-1185">Reference proteome</keyword>
<feature type="domain" description="Peptidase M14" evidence="8">
    <location>
        <begin position="25"/>
        <end position="327"/>
    </location>
</feature>
<comment type="cofactor">
    <cofactor evidence="1">
        <name>Zn(2+)</name>
        <dbReference type="ChEBI" id="CHEBI:29105"/>
    </cofactor>
</comment>
<protein>
    <submittedName>
        <fullName evidence="10">Carboxypeptidase B-like</fullName>
    </submittedName>
</protein>
<evidence type="ECO:0000256" key="3">
    <source>
        <dbReference type="ARBA" id="ARBA00022670"/>
    </source>
</evidence>
<dbReference type="SMART" id="SM00631">
    <property type="entry name" value="Zn_pept"/>
    <property type="match status" value="1"/>
</dbReference>
<evidence type="ECO:0000256" key="2">
    <source>
        <dbReference type="ARBA" id="ARBA00005988"/>
    </source>
</evidence>
<keyword evidence="6" id="KW-0482">Metalloprotease</keyword>
<proteinExistence type="inferred from homology"/>
<dbReference type="PANTHER" id="PTHR11705:SF143">
    <property type="entry name" value="SLL0236 PROTEIN"/>
    <property type="match status" value="1"/>
</dbReference>
<evidence type="ECO:0000259" key="8">
    <source>
        <dbReference type="PROSITE" id="PS52035"/>
    </source>
</evidence>
<comment type="similarity">
    <text evidence="2 7">Belongs to the peptidase M14 family.</text>
</comment>
<dbReference type="PANTHER" id="PTHR11705">
    <property type="entry name" value="PROTEASE FAMILY M14 CARBOXYPEPTIDASE A,B"/>
    <property type="match status" value="1"/>
</dbReference>
<dbReference type="Pfam" id="PF00246">
    <property type="entry name" value="Peptidase_M14"/>
    <property type="match status" value="1"/>
</dbReference>